<sequence>MKKTIKKITEWRNAFEGRLRGRLEALPPKARLMTVLVLFSLFAVGCLAMLGTAIRDFGEGSEPMRIEHIGQFELPSREQPTVLPDYGTGQTDCETENLTANETE</sequence>
<proteinExistence type="predicted"/>
<evidence type="ECO:0000256" key="1">
    <source>
        <dbReference type="SAM" id="MobiDB-lite"/>
    </source>
</evidence>
<evidence type="ECO:0000313" key="4">
    <source>
        <dbReference type="Proteomes" id="UP000757103"/>
    </source>
</evidence>
<evidence type="ECO:0000256" key="2">
    <source>
        <dbReference type="SAM" id="Phobius"/>
    </source>
</evidence>
<feature type="region of interest" description="Disordered" evidence="1">
    <location>
        <begin position="85"/>
        <end position="104"/>
    </location>
</feature>
<protein>
    <submittedName>
        <fullName evidence="3">TraL conjugative transposon family protein</fullName>
    </submittedName>
</protein>
<evidence type="ECO:0000313" key="3">
    <source>
        <dbReference type="EMBL" id="HJG89333.1"/>
    </source>
</evidence>
<reference evidence="3" key="2">
    <citation type="submission" date="2021-09" db="EMBL/GenBank/DDBJ databases">
        <authorList>
            <person name="Gilroy R."/>
        </authorList>
    </citation>
    <scope>NUCLEOTIDE SEQUENCE</scope>
    <source>
        <strain evidence="3">CHK121-7720</strain>
    </source>
</reference>
<dbReference type="EMBL" id="DYUD01000023">
    <property type="protein sequence ID" value="HJG89333.1"/>
    <property type="molecule type" value="Genomic_DNA"/>
</dbReference>
<gene>
    <name evidence="3" type="ORF">K8U91_07685</name>
</gene>
<feature type="compositionally biased region" description="Polar residues" evidence="1">
    <location>
        <begin position="88"/>
        <end position="104"/>
    </location>
</feature>
<accession>A0A921SV64</accession>
<keyword evidence="2" id="KW-0812">Transmembrane</keyword>
<dbReference type="RefSeq" id="WP_273306392.1">
    <property type="nucleotide sequence ID" value="NZ_CALUJX010000011.1"/>
</dbReference>
<name>A0A921SV64_9BACT</name>
<organism evidence="3 4">
    <name type="scientific">Barnesiella viscericola</name>
    <dbReference type="NCBI Taxonomy" id="397865"/>
    <lineage>
        <taxon>Bacteria</taxon>
        <taxon>Pseudomonadati</taxon>
        <taxon>Bacteroidota</taxon>
        <taxon>Bacteroidia</taxon>
        <taxon>Bacteroidales</taxon>
        <taxon>Barnesiellaceae</taxon>
        <taxon>Barnesiella</taxon>
    </lineage>
</organism>
<dbReference type="Pfam" id="PF13150">
    <property type="entry name" value="TraL_transposon"/>
    <property type="match status" value="1"/>
</dbReference>
<comment type="caution">
    <text evidence="3">The sequence shown here is derived from an EMBL/GenBank/DDBJ whole genome shotgun (WGS) entry which is preliminary data.</text>
</comment>
<feature type="transmembrane region" description="Helical" evidence="2">
    <location>
        <begin position="32"/>
        <end position="54"/>
    </location>
</feature>
<dbReference type="Proteomes" id="UP000757103">
    <property type="component" value="Unassembled WGS sequence"/>
</dbReference>
<dbReference type="InterPro" id="IPR025050">
    <property type="entry name" value="TraL_transposon"/>
</dbReference>
<keyword evidence="2" id="KW-0472">Membrane</keyword>
<dbReference type="AlphaFoldDB" id="A0A921SV64"/>
<keyword evidence="2" id="KW-1133">Transmembrane helix</keyword>
<reference evidence="3" key="1">
    <citation type="journal article" date="2021" name="PeerJ">
        <title>Extensive microbial diversity within the chicken gut microbiome revealed by metagenomics and culture.</title>
        <authorList>
            <person name="Gilroy R."/>
            <person name="Ravi A."/>
            <person name="Getino M."/>
            <person name="Pursley I."/>
            <person name="Horton D.L."/>
            <person name="Alikhan N.F."/>
            <person name="Baker D."/>
            <person name="Gharbi K."/>
            <person name="Hall N."/>
            <person name="Watson M."/>
            <person name="Adriaenssens E.M."/>
            <person name="Foster-Nyarko E."/>
            <person name="Jarju S."/>
            <person name="Secka A."/>
            <person name="Antonio M."/>
            <person name="Oren A."/>
            <person name="Chaudhuri R.R."/>
            <person name="La Ragione R."/>
            <person name="Hildebrand F."/>
            <person name="Pallen M.J."/>
        </authorList>
    </citation>
    <scope>NUCLEOTIDE SEQUENCE</scope>
    <source>
        <strain evidence="3">CHK121-7720</strain>
    </source>
</reference>